<dbReference type="EMBL" id="CP049801">
    <property type="protein sequence ID" value="QIO06876.1"/>
    <property type="molecule type" value="Genomic_DNA"/>
</dbReference>
<gene>
    <name evidence="4 7" type="primary">bamB</name>
    <name evidence="7" type="ORF">G8E00_13465</name>
</gene>
<proteinExistence type="inferred from homology"/>
<dbReference type="PROSITE" id="PS51257">
    <property type="entry name" value="PROKAR_LIPOPROTEIN"/>
    <property type="match status" value="1"/>
</dbReference>
<dbReference type="InterPro" id="IPR017687">
    <property type="entry name" value="BamB"/>
</dbReference>
<keyword evidence="4" id="KW-0564">Palmitate</keyword>
<dbReference type="Gene3D" id="2.130.10.10">
    <property type="entry name" value="YVTN repeat-like/Quinoprotein amine dehydrogenase"/>
    <property type="match status" value="1"/>
</dbReference>
<keyword evidence="8" id="KW-1185">Reference proteome</keyword>
<feature type="signal peptide" evidence="5">
    <location>
        <begin position="1"/>
        <end position="19"/>
    </location>
</feature>
<dbReference type="GO" id="GO:0009279">
    <property type="term" value="C:cell outer membrane"/>
    <property type="evidence" value="ECO:0007669"/>
    <property type="project" value="UniProtKB-SubCell"/>
</dbReference>
<name>A0A6G8RY52_9GAMM</name>
<evidence type="ECO:0000259" key="6">
    <source>
        <dbReference type="Pfam" id="PF13360"/>
    </source>
</evidence>
<evidence type="ECO:0000313" key="7">
    <source>
        <dbReference type="EMBL" id="QIO06876.1"/>
    </source>
</evidence>
<dbReference type="Pfam" id="PF13360">
    <property type="entry name" value="PQQ_2"/>
    <property type="match status" value="1"/>
</dbReference>
<dbReference type="PANTHER" id="PTHR34512">
    <property type="entry name" value="CELL SURFACE PROTEIN"/>
    <property type="match status" value="1"/>
</dbReference>
<dbReference type="NCBIfam" id="TIGR03300">
    <property type="entry name" value="assembly_YfgL"/>
    <property type="match status" value="1"/>
</dbReference>
<evidence type="ECO:0000256" key="2">
    <source>
        <dbReference type="ARBA" id="ARBA00023136"/>
    </source>
</evidence>
<sequence length="384" mass="41274">MDRKYKVSFALAVLTLAMSGCSIFNKSSKTEVIKPNPLPKIEQTTSLAQVFSQKVSATSAEDPLRLRIDADNDSLFTLDPKGEVAAYRGNQKVWQTQVSKQGLSSGVEAAEGLVIVGNKKGQLFALDQSTGAIKWTAQLSGALISSALVQNGRVIVVANDGTTYGFDSASGQQVWTYKLPAETLSLRGQASPVSIDSRTVLLASSNAYIYAVDSLSGVLRMQLRVAVSDGRSDIQKLIDIDGEPAVSGKFVVTTSYQGQVTVVDLSVQRVIWSVDASSINRPEISARQVFVAEDGGKIVSYDLLTGQKLWENDQLLNRKLSNPVILGQNLVVGDLEGVLHLIDPSSGTIVGRAKSSGEVRTLRVIDNQLFAATRTGALSIWQNR</sequence>
<keyword evidence="2 4" id="KW-0472">Membrane</keyword>
<keyword evidence="1 4" id="KW-0732">Signal</keyword>
<evidence type="ECO:0000256" key="5">
    <source>
        <dbReference type="SAM" id="SignalP"/>
    </source>
</evidence>
<dbReference type="InterPro" id="IPR018391">
    <property type="entry name" value="PQQ_b-propeller_rpt"/>
</dbReference>
<dbReference type="HAMAP" id="MF_00923">
    <property type="entry name" value="OM_assembly_BamB"/>
    <property type="match status" value="1"/>
</dbReference>
<comment type="function">
    <text evidence="4">Part of the outer membrane protein assembly complex, which is involved in assembly and insertion of beta-barrel proteins into the outer membrane.</text>
</comment>
<dbReference type="RefSeq" id="WP_166225392.1">
    <property type="nucleotide sequence ID" value="NZ_CP049801.1"/>
</dbReference>
<reference evidence="7 8" key="1">
    <citation type="submission" date="2020-03" db="EMBL/GenBank/DDBJ databases">
        <authorList>
            <person name="Zhu W."/>
        </authorList>
    </citation>
    <scope>NUCLEOTIDE SEQUENCE [LARGE SCALE GENOMIC DNA]</scope>
    <source>
        <strain evidence="7 8">323-1</strain>
    </source>
</reference>
<comment type="subunit">
    <text evidence="4">Part of the Bam complex.</text>
</comment>
<keyword evidence="3 4" id="KW-0998">Cell outer membrane</keyword>
<evidence type="ECO:0000256" key="1">
    <source>
        <dbReference type="ARBA" id="ARBA00022729"/>
    </source>
</evidence>
<evidence type="ECO:0000313" key="8">
    <source>
        <dbReference type="Proteomes" id="UP000502297"/>
    </source>
</evidence>
<evidence type="ECO:0000256" key="3">
    <source>
        <dbReference type="ARBA" id="ARBA00023237"/>
    </source>
</evidence>
<evidence type="ECO:0000256" key="4">
    <source>
        <dbReference type="HAMAP-Rule" id="MF_00923"/>
    </source>
</evidence>
<dbReference type="InterPro" id="IPR015943">
    <property type="entry name" value="WD40/YVTN_repeat-like_dom_sf"/>
</dbReference>
<dbReference type="InterPro" id="IPR011047">
    <property type="entry name" value="Quinoprotein_ADH-like_sf"/>
</dbReference>
<accession>A0A6G8RY52</accession>
<dbReference type="GO" id="GO:0051205">
    <property type="term" value="P:protein insertion into membrane"/>
    <property type="evidence" value="ECO:0007669"/>
    <property type="project" value="UniProtKB-UniRule"/>
</dbReference>
<dbReference type="SUPFAM" id="SSF50998">
    <property type="entry name" value="Quinoprotein alcohol dehydrogenase-like"/>
    <property type="match status" value="1"/>
</dbReference>
<feature type="domain" description="Pyrrolo-quinoline quinone repeat" evidence="6">
    <location>
        <begin position="81"/>
        <end position="311"/>
    </location>
</feature>
<dbReference type="InterPro" id="IPR002372">
    <property type="entry name" value="PQQ_rpt_dom"/>
</dbReference>
<feature type="chain" id="PRO_5026402020" description="Outer membrane protein assembly factor BamB" evidence="5">
    <location>
        <begin position="20"/>
        <end position="384"/>
    </location>
</feature>
<comment type="subcellular location">
    <subcellularLocation>
        <location evidence="4">Cell outer membrane</location>
        <topology evidence="4">Lipid-anchor</topology>
    </subcellularLocation>
</comment>
<dbReference type="AlphaFoldDB" id="A0A6G8RY52"/>
<dbReference type="PANTHER" id="PTHR34512:SF30">
    <property type="entry name" value="OUTER MEMBRANE PROTEIN ASSEMBLY FACTOR BAMB"/>
    <property type="match status" value="1"/>
</dbReference>
<dbReference type="SMART" id="SM00564">
    <property type="entry name" value="PQQ"/>
    <property type="match status" value="6"/>
</dbReference>
<protein>
    <recommendedName>
        <fullName evidence="4">Outer membrane protein assembly factor BamB</fullName>
    </recommendedName>
</protein>
<dbReference type="Proteomes" id="UP000502297">
    <property type="component" value="Chromosome"/>
</dbReference>
<comment type="similarity">
    <text evidence="4">Belongs to the BamB family.</text>
</comment>
<dbReference type="GO" id="GO:0043165">
    <property type="term" value="P:Gram-negative-bacterium-type cell outer membrane assembly"/>
    <property type="evidence" value="ECO:0007669"/>
    <property type="project" value="UniProtKB-UniRule"/>
</dbReference>
<dbReference type="KEGG" id="asha:G8E00_13465"/>
<keyword evidence="4" id="KW-0449">Lipoprotein</keyword>
<organism evidence="7 8">
    <name type="scientific">Acinetobacter shaoyimingii</name>
    <dbReference type="NCBI Taxonomy" id="2715164"/>
    <lineage>
        <taxon>Bacteria</taxon>
        <taxon>Pseudomonadati</taxon>
        <taxon>Pseudomonadota</taxon>
        <taxon>Gammaproteobacteria</taxon>
        <taxon>Moraxellales</taxon>
        <taxon>Moraxellaceae</taxon>
        <taxon>Acinetobacter</taxon>
    </lineage>
</organism>